<evidence type="ECO:0000256" key="1">
    <source>
        <dbReference type="SAM" id="MobiDB-lite"/>
    </source>
</evidence>
<dbReference type="Proteomes" id="UP001063166">
    <property type="component" value="Unassembled WGS sequence"/>
</dbReference>
<proteinExistence type="predicted"/>
<protein>
    <submittedName>
        <fullName evidence="2">RF-1 domain containing protein</fullName>
    </submittedName>
</protein>
<evidence type="ECO:0000313" key="2">
    <source>
        <dbReference type="EMBL" id="GLB44804.1"/>
    </source>
</evidence>
<organism evidence="2 3">
    <name type="scientific">Lyophyllum shimeji</name>
    <name type="common">Hon-shimeji</name>
    <name type="synonym">Tricholoma shimeji</name>
    <dbReference type="NCBI Taxonomy" id="47721"/>
    <lineage>
        <taxon>Eukaryota</taxon>
        <taxon>Fungi</taxon>
        <taxon>Dikarya</taxon>
        <taxon>Basidiomycota</taxon>
        <taxon>Agaricomycotina</taxon>
        <taxon>Agaricomycetes</taxon>
        <taxon>Agaricomycetidae</taxon>
        <taxon>Agaricales</taxon>
        <taxon>Tricholomatineae</taxon>
        <taxon>Lyophyllaceae</taxon>
        <taxon>Lyophyllum</taxon>
    </lineage>
</organism>
<dbReference type="Gene3D" id="3.30.160.20">
    <property type="match status" value="1"/>
</dbReference>
<comment type="caution">
    <text evidence="2">The sequence shown here is derived from an EMBL/GenBank/DDBJ whole genome shotgun (WGS) entry which is preliminary data.</text>
</comment>
<feature type="compositionally biased region" description="Basic and acidic residues" evidence="1">
    <location>
        <begin position="65"/>
        <end position="80"/>
    </location>
</feature>
<dbReference type="GO" id="GO:0004045">
    <property type="term" value="F:peptidyl-tRNA hydrolase activity"/>
    <property type="evidence" value="ECO:0007669"/>
    <property type="project" value="TreeGrafter"/>
</dbReference>
<name>A0A9P3Q0E9_LYOSH</name>
<reference evidence="2" key="1">
    <citation type="submission" date="2022-07" db="EMBL/GenBank/DDBJ databases">
        <title>The genome of Lyophyllum shimeji provides insight into the initial evolution of ectomycorrhizal fungal genome.</title>
        <authorList>
            <person name="Kobayashi Y."/>
            <person name="Shibata T."/>
            <person name="Hirakawa H."/>
            <person name="Shigenobu S."/>
            <person name="Nishiyama T."/>
            <person name="Yamada A."/>
            <person name="Hasebe M."/>
            <person name="Kawaguchi M."/>
        </authorList>
    </citation>
    <scope>NUCLEOTIDE SEQUENCE</scope>
    <source>
        <strain evidence="2">AT787</strain>
    </source>
</reference>
<dbReference type="PANTHER" id="PTHR11075">
    <property type="entry name" value="PEPTIDE CHAIN RELEASE FACTOR"/>
    <property type="match status" value="1"/>
</dbReference>
<gene>
    <name evidence="2" type="ORF">LshimejAT787_1801410</name>
</gene>
<sequence>MDSMLTKWARPILRENPHYVSSTNSILVQSFVYRSQAQNVEDCLSEPHEMILPASSAPQTNEPSEEQKKRAADLQRAEKAPRRREKSYRSEIKFERRIGLA</sequence>
<evidence type="ECO:0000313" key="3">
    <source>
        <dbReference type="Proteomes" id="UP001063166"/>
    </source>
</evidence>
<dbReference type="GO" id="GO:0005762">
    <property type="term" value="C:mitochondrial large ribosomal subunit"/>
    <property type="evidence" value="ECO:0007669"/>
    <property type="project" value="TreeGrafter"/>
</dbReference>
<keyword evidence="3" id="KW-1185">Reference proteome</keyword>
<dbReference type="GO" id="GO:0016150">
    <property type="term" value="F:translation release factor activity, codon nonspecific"/>
    <property type="evidence" value="ECO:0007669"/>
    <property type="project" value="TreeGrafter"/>
</dbReference>
<dbReference type="AlphaFoldDB" id="A0A9P3Q0E9"/>
<accession>A0A9P3Q0E9</accession>
<dbReference type="InterPro" id="IPR052104">
    <property type="entry name" value="Mito_Release_Factor_mL62"/>
</dbReference>
<dbReference type="EMBL" id="BRPK01000018">
    <property type="protein sequence ID" value="GLB44804.1"/>
    <property type="molecule type" value="Genomic_DNA"/>
</dbReference>
<dbReference type="PANTHER" id="PTHR11075:SF54">
    <property type="entry name" value="LARGE RIBOSOMAL SUBUNIT PROTEIN ML62"/>
    <property type="match status" value="1"/>
</dbReference>
<dbReference type="GO" id="GO:0070126">
    <property type="term" value="P:mitochondrial translational termination"/>
    <property type="evidence" value="ECO:0007669"/>
    <property type="project" value="TreeGrafter"/>
</dbReference>
<dbReference type="OrthoDB" id="270639at2759"/>
<feature type="region of interest" description="Disordered" evidence="1">
    <location>
        <begin position="52"/>
        <end position="89"/>
    </location>
</feature>